<organism evidence="1">
    <name type="scientific">Ajellomyces dermatitidis (strain ATCC 18188 / CBS 674.68)</name>
    <name type="common">Blastomyces dermatitidis</name>
    <dbReference type="NCBI Taxonomy" id="653446"/>
    <lineage>
        <taxon>Eukaryota</taxon>
        <taxon>Fungi</taxon>
        <taxon>Dikarya</taxon>
        <taxon>Ascomycota</taxon>
        <taxon>Pezizomycotina</taxon>
        <taxon>Eurotiomycetes</taxon>
        <taxon>Eurotiomycetidae</taxon>
        <taxon>Onygenales</taxon>
        <taxon>Ajellomycetaceae</taxon>
        <taxon>Blastomyces</taxon>
    </lineage>
</organism>
<gene>
    <name evidence="1" type="ORF">BDDG_03329</name>
</gene>
<proteinExistence type="predicted"/>
<dbReference type="AlphaFoldDB" id="F2TAX5"/>
<protein>
    <submittedName>
        <fullName evidence="1">Uncharacterized protein</fullName>
    </submittedName>
</protein>
<evidence type="ECO:0000313" key="1">
    <source>
        <dbReference type="EMBL" id="EGE80388.2"/>
    </source>
</evidence>
<dbReference type="Proteomes" id="UP000007802">
    <property type="component" value="Unassembled WGS sequence"/>
</dbReference>
<dbReference type="HOGENOM" id="CLU_735602_0_0_1"/>
<name>F2TAX5_AJEDA</name>
<reference evidence="1" key="1">
    <citation type="submission" date="2010-03" db="EMBL/GenBank/DDBJ databases">
        <title>Annotation of Blastomyces dermatitidis strain ATCC 18188.</title>
        <authorList>
            <consortium name="The Broad Institute Genome Sequencing Platform"/>
            <consortium name="Broad Institute Genome Sequencing Center for Infectious Disease."/>
            <person name="Cuomo C."/>
            <person name="Klein B."/>
            <person name="Sullivan T."/>
            <person name="Heitman J."/>
            <person name="Young S."/>
            <person name="Zeng Q."/>
            <person name="Gargeya S."/>
            <person name="Alvarado L."/>
            <person name="Berlin A.M."/>
            <person name="Chapman S.B."/>
            <person name="Chen Z."/>
            <person name="Freedman E."/>
            <person name="Gellesch M."/>
            <person name="Goldberg J."/>
            <person name="Griggs A."/>
            <person name="Gujja S."/>
            <person name="Heilman E."/>
            <person name="Heiman D."/>
            <person name="Howarth C."/>
            <person name="Mehta T."/>
            <person name="Neiman D."/>
            <person name="Pearson M."/>
            <person name="Roberts A."/>
            <person name="Saif S."/>
            <person name="Shea T."/>
            <person name="Shenoy N."/>
            <person name="Sisk P."/>
            <person name="Stolte C."/>
            <person name="Sykes S."/>
            <person name="White J."/>
            <person name="Yandava C."/>
            <person name="Haas B."/>
            <person name="Nusbaum C."/>
            <person name="Birren B."/>
        </authorList>
    </citation>
    <scope>NUCLEOTIDE SEQUENCE [LARGE SCALE GENOMIC DNA]</scope>
    <source>
        <strain evidence="1">ATCC 18188</strain>
    </source>
</reference>
<accession>F2TAX5</accession>
<dbReference type="EMBL" id="GG749419">
    <property type="protein sequence ID" value="EGE80388.2"/>
    <property type="molecule type" value="Genomic_DNA"/>
</dbReference>
<sequence>MAVGTVPGLRFGPLAISQKIWLAWMEKKVAKPNKCRQRLLLDPGHQRWAWGPARASVQREGYEVG</sequence>